<keyword evidence="3" id="KW-1185">Reference proteome</keyword>
<dbReference type="HOGENOM" id="CLU_096111_2_2_7"/>
<dbReference type="RefSeq" id="WP_012647262.1">
    <property type="nucleotide sequence ID" value="NC_011979.1"/>
</dbReference>
<protein>
    <recommendedName>
        <fullName evidence="1">BFN domain-containing protein</fullName>
    </recommendedName>
</protein>
<reference evidence="2 3" key="1">
    <citation type="submission" date="2009-01" db="EMBL/GenBank/DDBJ databases">
        <title>Complete sequence of Geobacter sp. FRC-32.</title>
        <authorList>
            <consortium name="US DOE Joint Genome Institute"/>
            <person name="Lucas S."/>
            <person name="Copeland A."/>
            <person name="Lapidus A."/>
            <person name="Glavina del Rio T."/>
            <person name="Dalin E."/>
            <person name="Tice H."/>
            <person name="Bruce D."/>
            <person name="Goodwin L."/>
            <person name="Pitluck S."/>
            <person name="Saunders E."/>
            <person name="Brettin T."/>
            <person name="Detter J.C."/>
            <person name="Han C."/>
            <person name="Larimer F."/>
            <person name="Land M."/>
            <person name="Hauser L."/>
            <person name="Kyrpides N."/>
            <person name="Ovchinnikova G."/>
            <person name="Kostka J."/>
            <person name="Richardson P."/>
        </authorList>
    </citation>
    <scope>NUCLEOTIDE SEQUENCE [LARGE SCALE GENOMIC DNA]</scope>
    <source>
        <strain evidence="3">DSM 22248 / JCM 15807 / FRC-32</strain>
    </source>
</reference>
<dbReference type="Proteomes" id="UP000007721">
    <property type="component" value="Chromosome"/>
</dbReference>
<dbReference type="STRING" id="316067.Geob_2179"/>
<sequence>MYYKMKIYGFALDSIAQMPVIILKDDAGENSLPIWIGQQESVPVALELINRDLIRAGSGDLLTALMQQLELKIESIAIESLRDGVFNACVKFSGKRKKIRVEIRVTEALLTALKYKIPVMVHEDVVREAPLLDLKEGKFSGGNDARRFVDFLEKLDPATLGKYPM</sequence>
<name>B9M9G1_GEODF</name>
<proteinExistence type="predicted"/>
<dbReference type="KEGG" id="geo:Geob_2179"/>
<evidence type="ECO:0000313" key="3">
    <source>
        <dbReference type="Proteomes" id="UP000007721"/>
    </source>
</evidence>
<dbReference type="PROSITE" id="PS51658">
    <property type="entry name" value="BFN"/>
    <property type="match status" value="1"/>
</dbReference>
<dbReference type="GO" id="GO:0004518">
    <property type="term" value="F:nuclease activity"/>
    <property type="evidence" value="ECO:0007669"/>
    <property type="project" value="InterPro"/>
</dbReference>
<dbReference type="InterPro" id="IPR036104">
    <property type="entry name" value="BFN_sf"/>
</dbReference>
<dbReference type="OrthoDB" id="9788698at2"/>
<dbReference type="Pfam" id="PF02577">
    <property type="entry name" value="BFN_dom"/>
    <property type="match status" value="1"/>
</dbReference>
<gene>
    <name evidence="2" type="ordered locus">Geob_2179</name>
</gene>
<organism evidence="2 3">
    <name type="scientific">Geotalea daltonii (strain DSM 22248 / JCM 15807 / FRC-32)</name>
    <name type="common">Geobacter daltonii</name>
    <dbReference type="NCBI Taxonomy" id="316067"/>
    <lineage>
        <taxon>Bacteria</taxon>
        <taxon>Pseudomonadati</taxon>
        <taxon>Thermodesulfobacteriota</taxon>
        <taxon>Desulfuromonadia</taxon>
        <taxon>Geobacterales</taxon>
        <taxon>Geobacteraceae</taxon>
        <taxon>Geotalea</taxon>
    </lineage>
</organism>
<dbReference type="eggNOG" id="COG1259">
    <property type="taxonomic scope" value="Bacteria"/>
</dbReference>
<dbReference type="AlphaFoldDB" id="B9M9G1"/>
<dbReference type="EMBL" id="CP001390">
    <property type="protein sequence ID" value="ACM20533.1"/>
    <property type="molecule type" value="Genomic_DNA"/>
</dbReference>
<evidence type="ECO:0000259" key="1">
    <source>
        <dbReference type="PROSITE" id="PS51658"/>
    </source>
</evidence>
<evidence type="ECO:0000313" key="2">
    <source>
        <dbReference type="EMBL" id="ACM20533.1"/>
    </source>
</evidence>
<dbReference type="InterPro" id="IPR003729">
    <property type="entry name" value="Bi_nuclease_dom"/>
</dbReference>
<accession>B9M9G1</accession>
<dbReference type="Gene3D" id="3.10.690.10">
    <property type="entry name" value="Bifunctional nuclease domain"/>
    <property type="match status" value="1"/>
</dbReference>
<feature type="domain" description="BFN" evidence="1">
    <location>
        <begin position="2"/>
        <end position="133"/>
    </location>
</feature>
<dbReference type="SUPFAM" id="SSF103256">
    <property type="entry name" value="Hypothetical protein TM0160"/>
    <property type="match status" value="1"/>
</dbReference>